<evidence type="ECO:0000313" key="5">
    <source>
        <dbReference type="EMBL" id="MCQ4040664.1"/>
    </source>
</evidence>
<evidence type="ECO:0000313" key="6">
    <source>
        <dbReference type="Proteomes" id="UP001206206"/>
    </source>
</evidence>
<dbReference type="EMBL" id="JANFNH010000001">
    <property type="protein sequence ID" value="MCQ4040664.1"/>
    <property type="molecule type" value="Genomic_DNA"/>
</dbReference>
<comment type="caution">
    <text evidence="5">The sequence shown here is derived from an EMBL/GenBank/DDBJ whole genome shotgun (WGS) entry which is preliminary data.</text>
</comment>
<dbReference type="RefSeq" id="WP_255924611.1">
    <property type="nucleotide sequence ID" value="NZ_JANFNH010000001.1"/>
</dbReference>
<keyword evidence="6" id="KW-1185">Reference proteome</keyword>
<evidence type="ECO:0000256" key="1">
    <source>
        <dbReference type="ARBA" id="ARBA00023015"/>
    </source>
</evidence>
<dbReference type="PROSITE" id="PS50987">
    <property type="entry name" value="HTH_ARSR_2"/>
    <property type="match status" value="1"/>
</dbReference>
<dbReference type="SUPFAM" id="SSF46785">
    <property type="entry name" value="Winged helix' DNA-binding domain"/>
    <property type="match status" value="1"/>
</dbReference>
<proteinExistence type="predicted"/>
<name>A0ABT1P5M2_9ACTN</name>
<evidence type="ECO:0000256" key="2">
    <source>
        <dbReference type="ARBA" id="ARBA00023125"/>
    </source>
</evidence>
<keyword evidence="2" id="KW-0238">DNA-binding</keyword>
<organism evidence="5 6">
    <name type="scientific">Streptantibioticus rubrisoli</name>
    <dbReference type="NCBI Taxonomy" id="1387313"/>
    <lineage>
        <taxon>Bacteria</taxon>
        <taxon>Bacillati</taxon>
        <taxon>Actinomycetota</taxon>
        <taxon>Actinomycetes</taxon>
        <taxon>Kitasatosporales</taxon>
        <taxon>Streptomycetaceae</taxon>
        <taxon>Streptantibioticus</taxon>
    </lineage>
</organism>
<evidence type="ECO:0000259" key="4">
    <source>
        <dbReference type="PROSITE" id="PS50987"/>
    </source>
</evidence>
<dbReference type="NCBIfam" id="NF033788">
    <property type="entry name" value="HTH_metalloreg"/>
    <property type="match status" value="1"/>
</dbReference>
<accession>A0ABT1P5M2</accession>
<dbReference type="PANTHER" id="PTHR43132:SF8">
    <property type="entry name" value="HTH-TYPE TRANSCRIPTIONAL REGULATOR KMTR"/>
    <property type="match status" value="1"/>
</dbReference>
<feature type="domain" description="HTH arsR-type" evidence="4">
    <location>
        <begin position="11"/>
        <end position="105"/>
    </location>
</feature>
<evidence type="ECO:0000256" key="3">
    <source>
        <dbReference type="ARBA" id="ARBA00023163"/>
    </source>
</evidence>
<dbReference type="Proteomes" id="UP001206206">
    <property type="component" value="Unassembled WGS sequence"/>
</dbReference>
<dbReference type="InterPro" id="IPR051011">
    <property type="entry name" value="Metal_resp_trans_reg"/>
</dbReference>
<keyword evidence="3" id="KW-0804">Transcription</keyword>
<sequence length="112" mass="11933">MAAPAARREDPPARALGLAAATFALLSSPMRLHIVWALAQQENDVSQLARRVGGTPQAVSQHLAKLKLAGVVQVRRQGRHSVYRAVDPHLVTAATLMVERLTQDAAPVTLGA</sequence>
<dbReference type="InterPro" id="IPR001845">
    <property type="entry name" value="HTH_ArsR_DNA-bd_dom"/>
</dbReference>
<protein>
    <submittedName>
        <fullName evidence="5">Metalloregulator ArsR/SmtB family transcription factor</fullName>
    </submittedName>
</protein>
<reference evidence="5 6" key="1">
    <citation type="submission" date="2022-06" db="EMBL/GenBank/DDBJ databases">
        <title>Draft genome sequence of type strain Streptomyces rubrisoli DSM 42083.</title>
        <authorList>
            <person name="Duangmal K."/>
            <person name="Klaysubun C."/>
        </authorList>
    </citation>
    <scope>NUCLEOTIDE SEQUENCE [LARGE SCALE GENOMIC DNA]</scope>
    <source>
        <strain evidence="5 6">DSM 42083</strain>
    </source>
</reference>
<gene>
    <name evidence="5" type="ORF">NON19_01165</name>
</gene>
<dbReference type="PRINTS" id="PR00778">
    <property type="entry name" value="HTHARSR"/>
</dbReference>
<dbReference type="SMART" id="SM00418">
    <property type="entry name" value="HTH_ARSR"/>
    <property type="match status" value="1"/>
</dbReference>
<dbReference type="InterPro" id="IPR036388">
    <property type="entry name" value="WH-like_DNA-bd_sf"/>
</dbReference>
<dbReference type="InterPro" id="IPR011991">
    <property type="entry name" value="ArsR-like_HTH"/>
</dbReference>
<dbReference type="Gene3D" id="1.10.10.10">
    <property type="entry name" value="Winged helix-like DNA-binding domain superfamily/Winged helix DNA-binding domain"/>
    <property type="match status" value="1"/>
</dbReference>
<keyword evidence="1" id="KW-0805">Transcription regulation</keyword>
<dbReference type="Pfam" id="PF01022">
    <property type="entry name" value="HTH_5"/>
    <property type="match status" value="1"/>
</dbReference>
<dbReference type="PANTHER" id="PTHR43132">
    <property type="entry name" value="ARSENICAL RESISTANCE OPERON REPRESSOR ARSR-RELATED"/>
    <property type="match status" value="1"/>
</dbReference>
<dbReference type="CDD" id="cd00090">
    <property type="entry name" value="HTH_ARSR"/>
    <property type="match status" value="1"/>
</dbReference>
<dbReference type="InterPro" id="IPR036390">
    <property type="entry name" value="WH_DNA-bd_sf"/>
</dbReference>